<gene>
    <name evidence="2" type="ORF">ABB30_08175</name>
</gene>
<comment type="caution">
    <text evidence="2">The sequence shown here is derived from an EMBL/GenBank/DDBJ whole genome shotgun (WGS) entry which is preliminary data.</text>
</comment>
<keyword evidence="1" id="KW-0812">Transmembrane</keyword>
<keyword evidence="1" id="KW-0472">Membrane</keyword>
<dbReference type="InterPro" id="IPR018643">
    <property type="entry name" value="DUF2069_membrane"/>
</dbReference>
<feature type="transmembrane region" description="Helical" evidence="1">
    <location>
        <begin position="81"/>
        <end position="102"/>
    </location>
</feature>
<proteinExistence type="predicted"/>
<feature type="transmembrane region" description="Helical" evidence="1">
    <location>
        <begin position="30"/>
        <end position="49"/>
    </location>
</feature>
<keyword evidence="1" id="KW-1133">Transmembrane helix</keyword>
<evidence type="ECO:0008006" key="4">
    <source>
        <dbReference type="Google" id="ProtNLM"/>
    </source>
</evidence>
<keyword evidence="3" id="KW-1185">Reference proteome</keyword>
<dbReference type="STRING" id="336566.ABB30_08175"/>
<reference evidence="2 3" key="1">
    <citation type="submission" date="2015-05" db="EMBL/GenBank/DDBJ databases">
        <title>Genome sequencing and analysis of members of genus Stenotrophomonas.</title>
        <authorList>
            <person name="Patil P.P."/>
            <person name="Midha S."/>
            <person name="Patil P.B."/>
        </authorList>
    </citation>
    <scope>NUCLEOTIDE SEQUENCE [LARGE SCALE GENOMIC DNA]</scope>
    <source>
        <strain evidence="2 3">DSM 24757</strain>
    </source>
</reference>
<evidence type="ECO:0000313" key="3">
    <source>
        <dbReference type="Proteomes" id="UP000050956"/>
    </source>
</evidence>
<organism evidence="2 3">
    <name type="scientific">Stenotrophomonas ginsengisoli</name>
    <dbReference type="NCBI Taxonomy" id="336566"/>
    <lineage>
        <taxon>Bacteria</taxon>
        <taxon>Pseudomonadati</taxon>
        <taxon>Pseudomonadota</taxon>
        <taxon>Gammaproteobacteria</taxon>
        <taxon>Lysobacterales</taxon>
        <taxon>Lysobacteraceae</taxon>
        <taxon>Stenotrophomonas</taxon>
    </lineage>
</organism>
<dbReference type="OrthoDB" id="5957486at2"/>
<evidence type="ECO:0000256" key="1">
    <source>
        <dbReference type="SAM" id="Phobius"/>
    </source>
</evidence>
<dbReference type="RefSeq" id="WP_057637814.1">
    <property type="nucleotide sequence ID" value="NZ_LDJM01000019.1"/>
</dbReference>
<accession>A0A0R0D6I9</accession>
<dbReference type="EMBL" id="LDJM01000019">
    <property type="protein sequence ID" value="KRG77206.1"/>
    <property type="molecule type" value="Genomic_DNA"/>
</dbReference>
<dbReference type="AlphaFoldDB" id="A0A0R0D6I9"/>
<evidence type="ECO:0000313" key="2">
    <source>
        <dbReference type="EMBL" id="KRG77206.1"/>
    </source>
</evidence>
<feature type="transmembrane region" description="Helical" evidence="1">
    <location>
        <begin position="56"/>
        <end position="75"/>
    </location>
</feature>
<name>A0A0R0D6I9_9GAMM</name>
<dbReference type="Pfam" id="PF09842">
    <property type="entry name" value="DUF2069"/>
    <property type="match status" value="1"/>
</dbReference>
<dbReference type="PATRIC" id="fig|336566.3.peg.976"/>
<sequence length="115" mass="12291">MSRRPWGLICILLLLAALYAGWLGSGRNGLASLLVFSAPPVLLAGALLGQWRHARYCCSVAALGWFSHGVMRAWTDRPDNLPAWAALLLALLVIALASGPAARARLASKRKPAPH</sequence>
<protein>
    <recommendedName>
        <fullName evidence="4">Transmembrane protein</fullName>
    </recommendedName>
</protein>
<dbReference type="Proteomes" id="UP000050956">
    <property type="component" value="Unassembled WGS sequence"/>
</dbReference>